<feature type="region of interest" description="Disordered" evidence="1">
    <location>
        <begin position="121"/>
        <end position="152"/>
    </location>
</feature>
<reference evidence="4" key="1">
    <citation type="submission" date="2015-11" db="EMBL/GenBank/DDBJ databases">
        <title>De novo transcriptome assembly of four potential Pierce s Disease insect vectors from Arizona vineyards.</title>
        <authorList>
            <person name="Tassone E.E."/>
        </authorList>
    </citation>
    <scope>NUCLEOTIDE SEQUENCE</scope>
</reference>
<gene>
    <name evidence="4" type="ORF">g.43967</name>
</gene>
<proteinExistence type="predicted"/>
<feature type="signal peptide" evidence="3">
    <location>
        <begin position="1"/>
        <end position="20"/>
    </location>
</feature>
<feature type="compositionally biased region" description="Low complexity" evidence="1">
    <location>
        <begin position="128"/>
        <end position="142"/>
    </location>
</feature>
<organism evidence="4">
    <name type="scientific">Graphocephala atropunctata</name>
    <dbReference type="NCBI Taxonomy" id="36148"/>
    <lineage>
        <taxon>Eukaryota</taxon>
        <taxon>Metazoa</taxon>
        <taxon>Ecdysozoa</taxon>
        <taxon>Arthropoda</taxon>
        <taxon>Hexapoda</taxon>
        <taxon>Insecta</taxon>
        <taxon>Pterygota</taxon>
        <taxon>Neoptera</taxon>
        <taxon>Paraneoptera</taxon>
        <taxon>Hemiptera</taxon>
        <taxon>Auchenorrhyncha</taxon>
        <taxon>Membracoidea</taxon>
        <taxon>Cicadellidae</taxon>
        <taxon>Cicadellinae</taxon>
        <taxon>Cicadellini</taxon>
        <taxon>Graphocephala</taxon>
    </lineage>
</organism>
<keyword evidence="2" id="KW-0812">Transmembrane</keyword>
<evidence type="ECO:0000313" key="4">
    <source>
        <dbReference type="EMBL" id="JAT08474.1"/>
    </source>
</evidence>
<evidence type="ECO:0000256" key="3">
    <source>
        <dbReference type="SAM" id="SignalP"/>
    </source>
</evidence>
<keyword evidence="2" id="KW-0472">Membrane</keyword>
<evidence type="ECO:0000256" key="2">
    <source>
        <dbReference type="SAM" id="Phobius"/>
    </source>
</evidence>
<evidence type="ECO:0000256" key="1">
    <source>
        <dbReference type="SAM" id="MobiDB-lite"/>
    </source>
</evidence>
<keyword evidence="3" id="KW-0732">Signal</keyword>
<keyword evidence="2" id="KW-1133">Transmembrane helix</keyword>
<dbReference type="AlphaFoldDB" id="A0A1B6KBB7"/>
<name>A0A1B6KBB7_9HEMI</name>
<feature type="chain" id="PRO_5008586568" evidence="3">
    <location>
        <begin position="21"/>
        <end position="160"/>
    </location>
</feature>
<sequence>MKSSQLSVICLVTLVATGRCCMVGGIWRVGGPYYDDYDYGARGRFRNGYGNTGYGTTGYSNTGYGNTGFVGYGVGLGGLGLLLSLLFHPHLNSHFHPPPPREVHHHHHYFHQESGGYDYKYSRDSSYRSRSSPSGSQGASPGDNKRPNGFSSFFKNMFYK</sequence>
<protein>
    <submittedName>
        <fullName evidence="4">Uncharacterized protein</fullName>
    </submittedName>
</protein>
<feature type="transmembrane region" description="Helical" evidence="2">
    <location>
        <begin position="69"/>
        <end position="87"/>
    </location>
</feature>
<accession>A0A1B6KBB7</accession>
<dbReference type="EMBL" id="GEBQ01031503">
    <property type="protein sequence ID" value="JAT08474.1"/>
    <property type="molecule type" value="Transcribed_RNA"/>
</dbReference>